<feature type="compositionally biased region" description="Basic and acidic residues" evidence="1">
    <location>
        <begin position="87"/>
        <end position="97"/>
    </location>
</feature>
<feature type="region of interest" description="Disordered" evidence="1">
    <location>
        <begin position="61"/>
        <end position="97"/>
    </location>
</feature>
<dbReference type="Gramene" id="KCW75525">
    <property type="protein sequence ID" value="KCW75525"/>
    <property type="gene ID" value="EUGRSUZ_E04290"/>
</dbReference>
<dbReference type="EMBL" id="KK198757">
    <property type="protein sequence ID" value="KCW75525.1"/>
    <property type="molecule type" value="Genomic_DNA"/>
</dbReference>
<sequence>MGGGAEPNLGGASRWPEVSWTAPAELPQIWNGCWNRGAGEMETETDGAAVRRRHATVATPAAVHGGEASTASWLRRSSTCRASNSKGTEERGGDARG</sequence>
<organism evidence="2">
    <name type="scientific">Eucalyptus grandis</name>
    <name type="common">Flooded gum</name>
    <dbReference type="NCBI Taxonomy" id="71139"/>
    <lineage>
        <taxon>Eukaryota</taxon>
        <taxon>Viridiplantae</taxon>
        <taxon>Streptophyta</taxon>
        <taxon>Embryophyta</taxon>
        <taxon>Tracheophyta</taxon>
        <taxon>Spermatophyta</taxon>
        <taxon>Magnoliopsida</taxon>
        <taxon>eudicotyledons</taxon>
        <taxon>Gunneridae</taxon>
        <taxon>Pentapetalae</taxon>
        <taxon>rosids</taxon>
        <taxon>malvids</taxon>
        <taxon>Myrtales</taxon>
        <taxon>Myrtaceae</taxon>
        <taxon>Myrtoideae</taxon>
        <taxon>Eucalypteae</taxon>
        <taxon>Eucalyptus</taxon>
    </lineage>
</organism>
<feature type="region of interest" description="Disordered" evidence="1">
    <location>
        <begin position="1"/>
        <end position="20"/>
    </location>
</feature>
<proteinExistence type="predicted"/>
<reference evidence="2" key="1">
    <citation type="submission" date="2013-07" db="EMBL/GenBank/DDBJ databases">
        <title>The genome of Eucalyptus grandis.</title>
        <authorList>
            <person name="Schmutz J."/>
            <person name="Hayes R."/>
            <person name="Myburg A."/>
            <person name="Tuskan G."/>
            <person name="Grattapaglia D."/>
            <person name="Rokhsar D.S."/>
        </authorList>
    </citation>
    <scope>NUCLEOTIDE SEQUENCE</scope>
    <source>
        <tissue evidence="2">Leaf extractions</tissue>
    </source>
</reference>
<evidence type="ECO:0000313" key="2">
    <source>
        <dbReference type="EMBL" id="KCW75525.1"/>
    </source>
</evidence>
<accession>A0A059CC69</accession>
<feature type="compositionally biased region" description="Polar residues" evidence="1">
    <location>
        <begin position="69"/>
        <end position="86"/>
    </location>
</feature>
<gene>
    <name evidence="2" type="ORF">EUGRSUZ_E04290</name>
</gene>
<dbReference type="InParanoid" id="A0A059CC69"/>
<protein>
    <submittedName>
        <fullName evidence="2">Uncharacterized protein</fullName>
    </submittedName>
</protein>
<dbReference type="AlphaFoldDB" id="A0A059CC69"/>
<name>A0A059CC69_EUCGR</name>
<evidence type="ECO:0000256" key="1">
    <source>
        <dbReference type="SAM" id="MobiDB-lite"/>
    </source>
</evidence>